<evidence type="ECO:0000313" key="2">
    <source>
        <dbReference type="Proteomes" id="UP000011996"/>
    </source>
</evidence>
<gene>
    <name evidence="1" type="ORF">RESH_04893</name>
</gene>
<dbReference type="Proteomes" id="UP000011996">
    <property type="component" value="Unassembled WGS sequence"/>
</dbReference>
<protein>
    <submittedName>
        <fullName evidence="1">Uncharacterized protein</fullName>
    </submittedName>
</protein>
<sequence length="41" mass="4932">MRRLKFDAAAYRWARSRWRGQLGSAITRIHLKTWEIEACLI</sequence>
<name>M5SA27_9BACT</name>
<dbReference type="AlphaFoldDB" id="M5SA27"/>
<evidence type="ECO:0000313" key="1">
    <source>
        <dbReference type="EMBL" id="EMI24522.1"/>
    </source>
</evidence>
<dbReference type="EMBL" id="ANOF01000155">
    <property type="protein sequence ID" value="EMI24522.1"/>
    <property type="molecule type" value="Genomic_DNA"/>
</dbReference>
<comment type="caution">
    <text evidence="1">The sequence shown here is derived from an EMBL/GenBank/DDBJ whole genome shotgun (WGS) entry which is preliminary data.</text>
</comment>
<dbReference type="STRING" id="1263868.RESH_04893"/>
<proteinExistence type="predicted"/>
<dbReference type="PATRIC" id="fig|1263868.3.peg.5318"/>
<organism evidence="1 2">
    <name type="scientific">Rhodopirellula europaea SH398</name>
    <dbReference type="NCBI Taxonomy" id="1263868"/>
    <lineage>
        <taxon>Bacteria</taxon>
        <taxon>Pseudomonadati</taxon>
        <taxon>Planctomycetota</taxon>
        <taxon>Planctomycetia</taxon>
        <taxon>Pirellulales</taxon>
        <taxon>Pirellulaceae</taxon>
        <taxon>Rhodopirellula</taxon>
    </lineage>
</organism>
<accession>M5SA27</accession>
<reference evidence="1 2" key="1">
    <citation type="journal article" date="2013" name="Mar. Genomics">
        <title>Expression of sulfatases in Rhodopirellula baltica and the diversity of sulfatases in the genus Rhodopirellula.</title>
        <authorList>
            <person name="Wegner C.E."/>
            <person name="Richter-Heitmann T."/>
            <person name="Klindworth A."/>
            <person name="Klockow C."/>
            <person name="Richter M."/>
            <person name="Achstetter T."/>
            <person name="Glockner F.O."/>
            <person name="Harder J."/>
        </authorList>
    </citation>
    <scope>NUCLEOTIDE SEQUENCE [LARGE SCALE GENOMIC DNA]</scope>
    <source>
        <strain evidence="1 2">SH398</strain>
    </source>
</reference>